<dbReference type="SUPFAM" id="SSF53474">
    <property type="entry name" value="alpha/beta-Hydrolases"/>
    <property type="match status" value="1"/>
</dbReference>
<keyword evidence="4" id="KW-1185">Reference proteome</keyword>
<name>A0ABS0GUP7_9ACTN</name>
<protein>
    <submittedName>
        <fullName evidence="3">Alpha/beta hydrolase</fullName>
    </submittedName>
</protein>
<dbReference type="InterPro" id="IPR000073">
    <property type="entry name" value="AB_hydrolase_1"/>
</dbReference>
<keyword evidence="1" id="KW-0560">Oxidoreductase</keyword>
<dbReference type="GO" id="GO:0016787">
    <property type="term" value="F:hydrolase activity"/>
    <property type="evidence" value="ECO:0007669"/>
    <property type="project" value="UniProtKB-KW"/>
</dbReference>
<dbReference type="InterPro" id="IPR050471">
    <property type="entry name" value="AB_hydrolase"/>
</dbReference>
<dbReference type="EMBL" id="JADPUN010000139">
    <property type="protein sequence ID" value="MBF9129937.1"/>
    <property type="molecule type" value="Genomic_DNA"/>
</dbReference>
<gene>
    <name evidence="3" type="ORF">I0C86_13330</name>
</gene>
<evidence type="ECO:0000259" key="2">
    <source>
        <dbReference type="Pfam" id="PF00561"/>
    </source>
</evidence>
<sequence length="285" mass="31225">MPYITVGTENSASIDLYYEDHGTGQPVVLIAGFPFGGSTWEKQVGELLPAGFRVITYDRRGFGKSSQPAEGYDYDTFAADLDTILTELELQDIILVGHSMGTGEVIRYLGTYGSERVNRAVVMAPLAPFLLKTADNPEGVDQSLFDGFKQAVVADRFKYLTSFVTAFFNFDENKGKRVSEEAFRGHWNIGAGASAVATLHSIDAWLTDFRPDLPRIDVPVLIIQGDKDNVLPYPATGQRLHPMLPGSELVTLKGAPHGIPWTHAKESNQAIMNFLAKVPAMSGKR</sequence>
<evidence type="ECO:0000256" key="1">
    <source>
        <dbReference type="ARBA" id="ARBA00022559"/>
    </source>
</evidence>
<dbReference type="Gene3D" id="3.40.50.1820">
    <property type="entry name" value="alpha/beta hydrolase"/>
    <property type="match status" value="1"/>
</dbReference>
<accession>A0ABS0GUP7</accession>
<dbReference type="InterPro" id="IPR000639">
    <property type="entry name" value="Epox_hydrolase-like"/>
</dbReference>
<dbReference type="InterPro" id="IPR029058">
    <property type="entry name" value="AB_hydrolase_fold"/>
</dbReference>
<dbReference type="Pfam" id="PF00561">
    <property type="entry name" value="Abhydrolase_1"/>
    <property type="match status" value="1"/>
</dbReference>
<reference evidence="3 4" key="1">
    <citation type="submission" date="2020-11" db="EMBL/GenBank/DDBJ databases">
        <title>A novel isolate from a Black sea contaminated sediment with potential to produce alkanes: Plantactinospora alkalitolerans sp. nov.</title>
        <authorList>
            <person name="Carro L."/>
            <person name="Veyisoglu A."/>
            <person name="Guven K."/>
            <person name="Schumann P."/>
            <person name="Klenk H.-P."/>
            <person name="Sahin N."/>
        </authorList>
    </citation>
    <scope>NUCLEOTIDE SEQUENCE [LARGE SCALE GENOMIC DNA]</scope>
    <source>
        <strain evidence="3 4">S1510</strain>
    </source>
</reference>
<dbReference type="Proteomes" id="UP000638560">
    <property type="component" value="Unassembled WGS sequence"/>
</dbReference>
<feature type="domain" description="AB hydrolase-1" evidence="2">
    <location>
        <begin position="26"/>
        <end position="263"/>
    </location>
</feature>
<dbReference type="PANTHER" id="PTHR43433">
    <property type="entry name" value="HYDROLASE, ALPHA/BETA FOLD FAMILY PROTEIN"/>
    <property type="match status" value="1"/>
</dbReference>
<organism evidence="3 4">
    <name type="scientific">Plantactinospora alkalitolerans</name>
    <dbReference type="NCBI Taxonomy" id="2789879"/>
    <lineage>
        <taxon>Bacteria</taxon>
        <taxon>Bacillati</taxon>
        <taxon>Actinomycetota</taxon>
        <taxon>Actinomycetes</taxon>
        <taxon>Micromonosporales</taxon>
        <taxon>Micromonosporaceae</taxon>
        <taxon>Plantactinospora</taxon>
    </lineage>
</organism>
<evidence type="ECO:0000313" key="3">
    <source>
        <dbReference type="EMBL" id="MBF9129937.1"/>
    </source>
</evidence>
<keyword evidence="3" id="KW-0378">Hydrolase</keyword>
<keyword evidence="1" id="KW-0575">Peroxidase</keyword>
<dbReference type="RefSeq" id="WP_196201558.1">
    <property type="nucleotide sequence ID" value="NZ_JADPUN010000139.1"/>
</dbReference>
<dbReference type="PRINTS" id="PR00412">
    <property type="entry name" value="EPOXHYDRLASE"/>
</dbReference>
<proteinExistence type="predicted"/>
<evidence type="ECO:0000313" key="4">
    <source>
        <dbReference type="Proteomes" id="UP000638560"/>
    </source>
</evidence>
<dbReference type="PRINTS" id="PR00111">
    <property type="entry name" value="ABHYDROLASE"/>
</dbReference>
<comment type="caution">
    <text evidence="3">The sequence shown here is derived from an EMBL/GenBank/DDBJ whole genome shotgun (WGS) entry which is preliminary data.</text>
</comment>
<dbReference type="PANTHER" id="PTHR43433:SF4">
    <property type="entry name" value="NON-HEME CHLOROPEROXIDASE-RELATED"/>
    <property type="match status" value="1"/>
</dbReference>